<feature type="chain" id="PRO_5043806779" evidence="2">
    <location>
        <begin position="24"/>
        <end position="214"/>
    </location>
</feature>
<dbReference type="AlphaFoldDB" id="A0AAU8N1N9"/>
<accession>A0AAU8N1N9</accession>
<dbReference type="PROSITE" id="PS50231">
    <property type="entry name" value="RICIN_B_LECTIN"/>
    <property type="match status" value="1"/>
</dbReference>
<evidence type="ECO:0000259" key="3">
    <source>
        <dbReference type="Pfam" id="PF13845"/>
    </source>
</evidence>
<evidence type="ECO:0000256" key="1">
    <source>
        <dbReference type="SAM" id="MobiDB-lite"/>
    </source>
</evidence>
<proteinExistence type="predicted"/>
<gene>
    <name evidence="4" type="ORF">ABXS69_01080</name>
</gene>
<dbReference type="PROSITE" id="PS51257">
    <property type="entry name" value="PROKAR_LIPOPROTEIN"/>
    <property type="match status" value="1"/>
</dbReference>
<feature type="domain" description="Septum formation-related" evidence="3">
    <location>
        <begin position="99"/>
        <end position="203"/>
    </location>
</feature>
<feature type="compositionally biased region" description="Polar residues" evidence="1">
    <location>
        <begin position="39"/>
        <end position="56"/>
    </location>
</feature>
<evidence type="ECO:0000256" key="2">
    <source>
        <dbReference type="SAM" id="SignalP"/>
    </source>
</evidence>
<feature type="compositionally biased region" description="Low complexity" evidence="1">
    <location>
        <begin position="74"/>
        <end position="88"/>
    </location>
</feature>
<dbReference type="EMBL" id="CP159989">
    <property type="protein sequence ID" value="XCP82545.1"/>
    <property type="molecule type" value="Genomic_DNA"/>
</dbReference>
<dbReference type="Pfam" id="PF13845">
    <property type="entry name" value="Septum_form"/>
    <property type="match status" value="1"/>
</dbReference>
<protein>
    <submittedName>
        <fullName evidence="4">Septum formation family protein</fullName>
    </submittedName>
</protein>
<feature type="compositionally biased region" description="Low complexity" evidence="1">
    <location>
        <begin position="27"/>
        <end position="38"/>
    </location>
</feature>
<keyword evidence="2" id="KW-0732">Signal</keyword>
<organism evidence="4">
    <name type="scientific">Actinomyces timonensis</name>
    <dbReference type="NCBI Taxonomy" id="1288391"/>
    <lineage>
        <taxon>Bacteria</taxon>
        <taxon>Bacillati</taxon>
        <taxon>Actinomycetota</taxon>
        <taxon>Actinomycetes</taxon>
        <taxon>Actinomycetales</taxon>
        <taxon>Actinomycetaceae</taxon>
        <taxon>Actinomyces</taxon>
    </lineage>
</organism>
<dbReference type="InterPro" id="IPR026004">
    <property type="entry name" value="Septum_form"/>
</dbReference>
<dbReference type="RefSeq" id="WP_366180785.1">
    <property type="nucleotide sequence ID" value="NZ_CP159989.1"/>
</dbReference>
<evidence type="ECO:0000313" key="4">
    <source>
        <dbReference type="EMBL" id="XCP82545.1"/>
    </source>
</evidence>
<reference evidence="4" key="1">
    <citation type="submission" date="2024-05" db="EMBL/GenBank/DDBJ databases">
        <title>Draft genome assemblies of 36 bacteria isolated from hibernating arctic ground squirrels.</title>
        <authorList>
            <person name="McKee H."/>
            <person name="Mullen L."/>
            <person name="Drown D.M."/>
            <person name="Duddleston K.N."/>
        </authorList>
    </citation>
    <scope>NUCLEOTIDE SEQUENCE</scope>
    <source>
        <strain evidence="4">AR004</strain>
    </source>
</reference>
<name>A0AAU8N1N9_9ACTO</name>
<feature type="region of interest" description="Disordered" evidence="1">
    <location>
        <begin position="69"/>
        <end position="88"/>
    </location>
</feature>
<sequence>MNKITHALIIPAALLLTAGLAACGDAPATTASTPSPTTQESPRAQETPNAQETPHPQESPVLGIRAVRSSNKAGTSSTSMPGSGSRTSGTVNYADIRVGDCFNAADGDRDAISDVKLVSCDSPHMDEAYHTVILDDATYPSYPPANEWPNVLRSSCLDAFKTYVGVDRDSSTTYRTHAYSPTEQSWARGDRTVKCLLTSKDGNPLTGSAAGTKK</sequence>
<feature type="region of interest" description="Disordered" evidence="1">
    <location>
        <begin position="27"/>
        <end position="63"/>
    </location>
</feature>
<feature type="signal peptide" evidence="2">
    <location>
        <begin position="1"/>
        <end position="23"/>
    </location>
</feature>